<evidence type="ECO:0000313" key="2">
    <source>
        <dbReference type="Proteomes" id="UP000695000"/>
    </source>
</evidence>
<feature type="compositionally biased region" description="Basic and acidic residues" evidence="1">
    <location>
        <begin position="1"/>
        <end position="13"/>
    </location>
</feature>
<reference evidence="3" key="1">
    <citation type="submission" date="2025-08" db="UniProtKB">
        <authorList>
            <consortium name="RefSeq"/>
        </authorList>
    </citation>
    <scope>IDENTIFICATION</scope>
    <source>
        <tissue evidence="3">Whole Larva</tissue>
    </source>
</reference>
<feature type="region of interest" description="Disordered" evidence="1">
    <location>
        <begin position="1"/>
        <end position="44"/>
    </location>
</feature>
<dbReference type="Proteomes" id="UP000695000">
    <property type="component" value="Unplaced"/>
</dbReference>
<evidence type="ECO:0000256" key="1">
    <source>
        <dbReference type="SAM" id="MobiDB-lite"/>
    </source>
</evidence>
<name>A0ABM1NB28_NICVS</name>
<keyword evidence="2" id="KW-1185">Reference proteome</keyword>
<dbReference type="GeneID" id="108567841"/>
<gene>
    <name evidence="3" type="primary">LOC108567841</name>
</gene>
<evidence type="ECO:0000313" key="3">
    <source>
        <dbReference type="RefSeq" id="XP_017784028.1"/>
    </source>
</evidence>
<proteinExistence type="predicted"/>
<sequence length="555" mass="62958">MNSKEDLEVKEEVLMSPDTNANVSNDHSKGAIPKKIKSPLQKKTRKLNNNLDNLSTLNSEENRKMNGITSYINLQLQDEPSCSNFQNYCKFNTEDSSSSDENDILSVSDDGCIYTYKADLPSSFFALEIPPEPEPVIIPAREETSSPEMDYLEMDFDPGNNGEVDTSSETDKVEENDVLEVEPTPCPSNSVNQENYENLVNESAEEYHEHESDVSISVNKDDPIMPWSCNEAQRTKSLRFRFSKRSRSELSSPNENVPFIKGALVQNKNESDDEFVNNITDAMIWSSNDAVLKQGNNTSSAITAVMNVLNALRFPLPPIDKIKECMTERVKKPGALSLCEYLLTRSVAETTQEEIIEGLTKLSNGNIYARFFHMYPERIVNLYKWLEFWIKNGAVPIATLNLQRCLGCIPDTWHHQMIYGVDKNGVYLTNPLEYVDAGLLWPQLCSESVLLIKREDILSRWNFRTDLPELMQIKDIRWRRINVVGQVANMIHESNRELKPGFTNTSHIRIPSSQSSGITLAAPINSTAYALLKQCRELPFLDPAEANNTLTYSYY</sequence>
<feature type="compositionally biased region" description="Basic residues" evidence="1">
    <location>
        <begin position="32"/>
        <end position="44"/>
    </location>
</feature>
<organism evidence="2 3">
    <name type="scientific">Nicrophorus vespilloides</name>
    <name type="common">Boreal carrion beetle</name>
    <dbReference type="NCBI Taxonomy" id="110193"/>
    <lineage>
        <taxon>Eukaryota</taxon>
        <taxon>Metazoa</taxon>
        <taxon>Ecdysozoa</taxon>
        <taxon>Arthropoda</taxon>
        <taxon>Hexapoda</taxon>
        <taxon>Insecta</taxon>
        <taxon>Pterygota</taxon>
        <taxon>Neoptera</taxon>
        <taxon>Endopterygota</taxon>
        <taxon>Coleoptera</taxon>
        <taxon>Polyphaga</taxon>
        <taxon>Staphyliniformia</taxon>
        <taxon>Silphidae</taxon>
        <taxon>Nicrophorinae</taxon>
        <taxon>Nicrophorus</taxon>
    </lineage>
</organism>
<dbReference type="RefSeq" id="XP_017784028.1">
    <property type="nucleotide sequence ID" value="XM_017928539.1"/>
</dbReference>
<protein>
    <submittedName>
        <fullName evidence="3">Uncharacterized protein LOC108567841</fullName>
    </submittedName>
</protein>
<accession>A0ABM1NB28</accession>